<comment type="catalytic activity">
    <reaction evidence="10">
        <text>L-threonyl-[protein] + ATP = O-phospho-L-threonyl-[protein] + ADP + H(+)</text>
        <dbReference type="Rhea" id="RHEA:46608"/>
        <dbReference type="Rhea" id="RHEA-COMP:11060"/>
        <dbReference type="Rhea" id="RHEA-COMP:11605"/>
        <dbReference type="ChEBI" id="CHEBI:15378"/>
        <dbReference type="ChEBI" id="CHEBI:30013"/>
        <dbReference type="ChEBI" id="CHEBI:30616"/>
        <dbReference type="ChEBI" id="CHEBI:61977"/>
        <dbReference type="ChEBI" id="CHEBI:456216"/>
        <dbReference type="EC" id="2.7.11.1"/>
    </reaction>
</comment>
<dbReference type="WBParaSite" id="GPLIN_000723700">
    <property type="protein sequence ID" value="GPLIN_000723700"/>
    <property type="gene ID" value="GPLIN_000723700"/>
</dbReference>
<keyword evidence="9" id="KW-1035">Host cytoplasm</keyword>
<dbReference type="PANTHER" id="PTHR22984">
    <property type="entry name" value="SERINE/THREONINE-PROTEIN KINASE PIM"/>
    <property type="match status" value="1"/>
</dbReference>
<keyword evidence="8" id="KW-0067">ATP-binding</keyword>
<keyword evidence="4" id="KW-0723">Serine/threonine-protein kinase</keyword>
<dbReference type="GO" id="GO:0004674">
    <property type="term" value="F:protein serine/threonine kinase activity"/>
    <property type="evidence" value="ECO:0007669"/>
    <property type="project" value="UniProtKB-KW"/>
</dbReference>
<dbReference type="EC" id="2.7.11.1" evidence="2"/>
<dbReference type="Proteomes" id="UP000050741">
    <property type="component" value="Unassembled WGS sequence"/>
</dbReference>
<dbReference type="AlphaFoldDB" id="A0A183C2Z3"/>
<comment type="subcellular location">
    <subcellularLocation>
        <location evidence="1">Host cytoplasm</location>
    </subcellularLocation>
</comment>
<evidence type="ECO:0000259" key="13">
    <source>
        <dbReference type="PROSITE" id="PS50011"/>
    </source>
</evidence>
<feature type="compositionally biased region" description="Low complexity" evidence="12">
    <location>
        <begin position="355"/>
        <end position="367"/>
    </location>
</feature>
<dbReference type="PROSITE" id="PS50011">
    <property type="entry name" value="PROTEIN_KINASE_DOM"/>
    <property type="match status" value="1"/>
</dbReference>
<evidence type="ECO:0000256" key="7">
    <source>
        <dbReference type="ARBA" id="ARBA00022777"/>
    </source>
</evidence>
<reference evidence="15" key="2">
    <citation type="submission" date="2016-06" db="UniProtKB">
        <authorList>
            <consortium name="WormBaseParasite"/>
        </authorList>
    </citation>
    <scope>IDENTIFICATION</scope>
</reference>
<evidence type="ECO:0000313" key="14">
    <source>
        <dbReference type="Proteomes" id="UP000050741"/>
    </source>
</evidence>
<feature type="domain" description="Protein kinase" evidence="13">
    <location>
        <begin position="37"/>
        <end position="273"/>
    </location>
</feature>
<evidence type="ECO:0000256" key="10">
    <source>
        <dbReference type="ARBA" id="ARBA00047899"/>
    </source>
</evidence>
<sequence>MRFFLKKVVDMSMCLLSQFGCLHCDKEHSLSEFHRQYRVCGEIGSGGFGRVYKTDCRVSNWTLVERWMIPTEICFMEECQDVQGVIRLICWFTSRHGFLIVMERPANFMDLFDLISTFGWLDEEVARGIFSQIVETVAELYKQHSVIHRDIKDENVVVDLDTGTVWLVDFGAAGLLERAKKQRFQGTLSYSPPEVFKRKCYYPLEGTVWSLGILLYILVVGNPPFRGELQICTGKLRFPRNVSSECRALIRRCLCPTAESRISLEELQQHAWISCKTTTSFFTNFETEWRRRKRDSLKSDCHRGELSDDDDDEDCSYRTEAGAEPGPLTIPMICAAPVTQRSPTSSSFVEHHHNNNNNSPSSVVEESAVLDEYDERPRHESAEMCSSFPSLLSSETETGFETAPEYDDWRYEGGHLGFSSLSQCCTSAGDDLLDGCAFVQQHFIYAQQKCANDDDDDQQQRKTSVANSLPSFGHPIHRVGFRATQSDRGSARSSSSESKGRRSNSFTSDDSFTSSTTYFSANSHNIPLPEWSSTSSSCVVGGVCLSNSNSNIERLNDDEDELTLRVEIPRQIVLKEERRRSAVSAKDEEEDEWDDDTIRLDIPNSCVAEKCQNNVTKKRGDESPSASSSLSPVIEQHQQMNKWEIEKQHLTPHIMKQLFKPDDGLVGVGDGQQQGNYYSARRKGGDRYRRRKGTHMLLLDGVGRPFDRRRRRLTSPPQQLNMFSFVNNM</sequence>
<keyword evidence="7" id="KW-0418">Kinase</keyword>
<dbReference type="PROSITE" id="PS00108">
    <property type="entry name" value="PROTEIN_KINASE_ST"/>
    <property type="match status" value="1"/>
</dbReference>
<evidence type="ECO:0000256" key="6">
    <source>
        <dbReference type="ARBA" id="ARBA00022741"/>
    </source>
</evidence>
<dbReference type="InterPro" id="IPR008271">
    <property type="entry name" value="Ser/Thr_kinase_AS"/>
</dbReference>
<accession>A0A183C2Z3</accession>
<keyword evidence="6" id="KW-0547">Nucleotide-binding</keyword>
<dbReference type="GO" id="GO:0005524">
    <property type="term" value="F:ATP binding"/>
    <property type="evidence" value="ECO:0007669"/>
    <property type="project" value="UniProtKB-KW"/>
</dbReference>
<dbReference type="Gene3D" id="3.30.200.20">
    <property type="entry name" value="Phosphorylase Kinase, domain 1"/>
    <property type="match status" value="1"/>
</dbReference>
<feature type="region of interest" description="Disordered" evidence="12">
    <location>
        <begin position="454"/>
        <end position="512"/>
    </location>
</feature>
<name>A0A183C2Z3_GLOPA</name>
<feature type="compositionally biased region" description="Low complexity" evidence="12">
    <location>
        <begin position="623"/>
        <end position="632"/>
    </location>
</feature>
<feature type="compositionally biased region" description="Polar residues" evidence="12">
    <location>
        <begin position="461"/>
        <end position="470"/>
    </location>
</feature>
<keyword evidence="14" id="KW-1185">Reference proteome</keyword>
<evidence type="ECO:0000256" key="8">
    <source>
        <dbReference type="ARBA" id="ARBA00022840"/>
    </source>
</evidence>
<protein>
    <recommendedName>
        <fullName evidence="3">Serine/threonine-protein kinase 1</fullName>
        <ecNumber evidence="2">2.7.11.1</ecNumber>
    </recommendedName>
</protein>
<dbReference type="PANTHER" id="PTHR22984:SF25">
    <property type="entry name" value="PROTEIN KINASE DOMAIN-CONTAINING PROTEIN"/>
    <property type="match status" value="1"/>
</dbReference>
<keyword evidence="5" id="KW-0808">Transferase</keyword>
<dbReference type="GO" id="GO:0005737">
    <property type="term" value="C:cytoplasm"/>
    <property type="evidence" value="ECO:0007669"/>
    <property type="project" value="TreeGrafter"/>
</dbReference>
<evidence type="ECO:0000256" key="12">
    <source>
        <dbReference type="SAM" id="MobiDB-lite"/>
    </source>
</evidence>
<dbReference type="GO" id="GO:0030430">
    <property type="term" value="C:host cell cytoplasm"/>
    <property type="evidence" value="ECO:0007669"/>
    <property type="project" value="UniProtKB-SubCell"/>
</dbReference>
<dbReference type="Gene3D" id="1.10.510.10">
    <property type="entry name" value="Transferase(Phosphotransferase) domain 1"/>
    <property type="match status" value="1"/>
</dbReference>
<feature type="region of interest" description="Disordered" evidence="12">
    <location>
        <begin position="300"/>
        <end position="323"/>
    </location>
</feature>
<feature type="compositionally biased region" description="Low complexity" evidence="12">
    <location>
        <begin position="486"/>
        <end position="512"/>
    </location>
</feature>
<evidence type="ECO:0000256" key="11">
    <source>
        <dbReference type="ARBA" id="ARBA00048679"/>
    </source>
</evidence>
<evidence type="ECO:0000256" key="4">
    <source>
        <dbReference type="ARBA" id="ARBA00022527"/>
    </source>
</evidence>
<dbReference type="SMART" id="SM00220">
    <property type="entry name" value="S_TKc"/>
    <property type="match status" value="1"/>
</dbReference>
<dbReference type="InterPro" id="IPR011009">
    <property type="entry name" value="Kinase-like_dom_sf"/>
</dbReference>
<dbReference type="InterPro" id="IPR051138">
    <property type="entry name" value="PIM_Ser/Thr_kinase"/>
</dbReference>
<dbReference type="SUPFAM" id="SSF56112">
    <property type="entry name" value="Protein kinase-like (PK-like)"/>
    <property type="match status" value="1"/>
</dbReference>
<organism evidence="14 15">
    <name type="scientific">Globodera pallida</name>
    <name type="common">Potato cyst nematode worm</name>
    <name type="synonym">Heterodera pallida</name>
    <dbReference type="NCBI Taxonomy" id="36090"/>
    <lineage>
        <taxon>Eukaryota</taxon>
        <taxon>Metazoa</taxon>
        <taxon>Ecdysozoa</taxon>
        <taxon>Nematoda</taxon>
        <taxon>Chromadorea</taxon>
        <taxon>Rhabditida</taxon>
        <taxon>Tylenchina</taxon>
        <taxon>Tylenchomorpha</taxon>
        <taxon>Tylenchoidea</taxon>
        <taxon>Heteroderidae</taxon>
        <taxon>Heteroderinae</taxon>
        <taxon>Globodera</taxon>
    </lineage>
</organism>
<proteinExistence type="predicted"/>
<evidence type="ECO:0000256" key="2">
    <source>
        <dbReference type="ARBA" id="ARBA00012513"/>
    </source>
</evidence>
<feature type="region of interest" description="Disordered" evidence="12">
    <location>
        <begin position="613"/>
        <end position="637"/>
    </location>
</feature>
<dbReference type="Pfam" id="PF00069">
    <property type="entry name" value="Pkinase"/>
    <property type="match status" value="1"/>
</dbReference>
<evidence type="ECO:0000256" key="5">
    <source>
        <dbReference type="ARBA" id="ARBA00022679"/>
    </source>
</evidence>
<evidence type="ECO:0000313" key="15">
    <source>
        <dbReference type="WBParaSite" id="GPLIN_000723700"/>
    </source>
</evidence>
<feature type="region of interest" description="Disordered" evidence="12">
    <location>
        <begin position="344"/>
        <end position="367"/>
    </location>
</feature>
<evidence type="ECO:0000256" key="1">
    <source>
        <dbReference type="ARBA" id="ARBA00004192"/>
    </source>
</evidence>
<evidence type="ECO:0000256" key="3">
    <source>
        <dbReference type="ARBA" id="ARBA00016885"/>
    </source>
</evidence>
<comment type="catalytic activity">
    <reaction evidence="11">
        <text>L-seryl-[protein] + ATP = O-phospho-L-seryl-[protein] + ADP + H(+)</text>
        <dbReference type="Rhea" id="RHEA:17989"/>
        <dbReference type="Rhea" id="RHEA-COMP:9863"/>
        <dbReference type="Rhea" id="RHEA-COMP:11604"/>
        <dbReference type="ChEBI" id="CHEBI:15378"/>
        <dbReference type="ChEBI" id="CHEBI:29999"/>
        <dbReference type="ChEBI" id="CHEBI:30616"/>
        <dbReference type="ChEBI" id="CHEBI:83421"/>
        <dbReference type="ChEBI" id="CHEBI:456216"/>
        <dbReference type="EC" id="2.7.11.1"/>
    </reaction>
</comment>
<evidence type="ECO:0000256" key="9">
    <source>
        <dbReference type="ARBA" id="ARBA00023200"/>
    </source>
</evidence>
<dbReference type="InterPro" id="IPR000719">
    <property type="entry name" value="Prot_kinase_dom"/>
</dbReference>
<reference evidence="14" key="1">
    <citation type="submission" date="2014-05" db="EMBL/GenBank/DDBJ databases">
        <title>The genome and life-stage specific transcriptomes of Globodera pallida elucidate key aspects of plant parasitism by a cyst nematode.</title>
        <authorList>
            <person name="Cotton J.A."/>
            <person name="Lilley C.J."/>
            <person name="Jones L.M."/>
            <person name="Kikuchi T."/>
            <person name="Reid A.J."/>
            <person name="Thorpe P."/>
            <person name="Tsai I.J."/>
            <person name="Beasley H."/>
            <person name="Blok V."/>
            <person name="Cock P.J.A."/>
            <person name="Van den Akker S.E."/>
            <person name="Holroyd N."/>
            <person name="Hunt M."/>
            <person name="Mantelin S."/>
            <person name="Naghra H."/>
            <person name="Pain A."/>
            <person name="Palomares-Rius J.E."/>
            <person name="Zarowiecki M."/>
            <person name="Berriman M."/>
            <person name="Jones J.T."/>
            <person name="Urwin P.E."/>
        </authorList>
    </citation>
    <scope>NUCLEOTIDE SEQUENCE [LARGE SCALE GENOMIC DNA]</scope>
    <source>
        <strain evidence="14">Lindley</strain>
    </source>
</reference>